<dbReference type="EMBL" id="JAUIRO010000004">
    <property type="protein sequence ID" value="KAK0717936.1"/>
    <property type="molecule type" value="Genomic_DNA"/>
</dbReference>
<dbReference type="GeneID" id="85319279"/>
<dbReference type="RefSeq" id="XP_060296729.1">
    <property type="nucleotide sequence ID" value="XM_060436009.1"/>
</dbReference>
<feature type="non-terminal residue" evidence="2">
    <location>
        <position position="1"/>
    </location>
</feature>
<evidence type="ECO:0000256" key="1">
    <source>
        <dbReference type="SAM" id="MobiDB-lite"/>
    </source>
</evidence>
<accession>A0AA40DYT3</accession>
<evidence type="ECO:0000313" key="2">
    <source>
        <dbReference type="EMBL" id="KAK0717936.1"/>
    </source>
</evidence>
<reference evidence="2" key="1">
    <citation type="submission" date="2023-06" db="EMBL/GenBank/DDBJ databases">
        <title>Genome-scale phylogeny and comparative genomics of the fungal order Sordariales.</title>
        <authorList>
            <consortium name="Lawrence Berkeley National Laboratory"/>
            <person name="Hensen N."/>
            <person name="Bonometti L."/>
            <person name="Westerberg I."/>
            <person name="Brannstrom I.O."/>
            <person name="Guillou S."/>
            <person name="Cros-Aarteil S."/>
            <person name="Calhoun S."/>
            <person name="Haridas S."/>
            <person name="Kuo A."/>
            <person name="Mondo S."/>
            <person name="Pangilinan J."/>
            <person name="Riley R."/>
            <person name="LaButti K."/>
            <person name="Andreopoulos B."/>
            <person name="Lipzen A."/>
            <person name="Chen C."/>
            <person name="Yanf M."/>
            <person name="Daum C."/>
            <person name="Ng V."/>
            <person name="Clum A."/>
            <person name="Steindorff A."/>
            <person name="Ohm R."/>
            <person name="Martin F."/>
            <person name="Silar P."/>
            <person name="Natvig D."/>
            <person name="Lalanne C."/>
            <person name="Gautier V."/>
            <person name="Ament-velasquez S.L."/>
            <person name="Kruys A."/>
            <person name="Hutchinson M.I."/>
            <person name="Powell A.J."/>
            <person name="Barry K."/>
            <person name="Miller A.N."/>
            <person name="Grigoriev I.V."/>
            <person name="Debuchy R."/>
            <person name="Gladieux P."/>
            <person name="Thoren M.H."/>
            <person name="Johannesson H."/>
        </authorList>
    </citation>
    <scope>NUCLEOTIDE SEQUENCE</scope>
    <source>
        <strain evidence="2">SMH2392-1A</strain>
    </source>
</reference>
<gene>
    <name evidence="2" type="ORF">B0T26DRAFT_617285</name>
</gene>
<feature type="compositionally biased region" description="Low complexity" evidence="1">
    <location>
        <begin position="1"/>
        <end position="20"/>
    </location>
</feature>
<feature type="region of interest" description="Disordered" evidence="1">
    <location>
        <begin position="1"/>
        <end position="24"/>
    </location>
</feature>
<sequence>NMSSNSSQNQNQGQPRQQQQPGLVAGHATYIKGAAESAIGSAIGSHAWTTSGEQAKASAKASLKAAIENRNPATDGYGRAEEIAGRVTGCEGMRQEGAASKPHSE</sequence>
<feature type="non-terminal residue" evidence="2">
    <location>
        <position position="105"/>
    </location>
</feature>
<keyword evidence="3" id="KW-1185">Reference proteome</keyword>
<organism evidence="2 3">
    <name type="scientific">Lasiosphaeria miniovina</name>
    <dbReference type="NCBI Taxonomy" id="1954250"/>
    <lineage>
        <taxon>Eukaryota</taxon>
        <taxon>Fungi</taxon>
        <taxon>Dikarya</taxon>
        <taxon>Ascomycota</taxon>
        <taxon>Pezizomycotina</taxon>
        <taxon>Sordariomycetes</taxon>
        <taxon>Sordariomycetidae</taxon>
        <taxon>Sordariales</taxon>
        <taxon>Lasiosphaeriaceae</taxon>
        <taxon>Lasiosphaeria</taxon>
    </lineage>
</organism>
<proteinExistence type="predicted"/>
<comment type="caution">
    <text evidence="2">The sequence shown here is derived from an EMBL/GenBank/DDBJ whole genome shotgun (WGS) entry which is preliminary data.</text>
</comment>
<name>A0AA40DYT3_9PEZI</name>
<protein>
    <submittedName>
        <fullName evidence="2">Uncharacterized protein</fullName>
    </submittedName>
</protein>
<dbReference type="AlphaFoldDB" id="A0AA40DYT3"/>
<evidence type="ECO:0000313" key="3">
    <source>
        <dbReference type="Proteomes" id="UP001172101"/>
    </source>
</evidence>
<dbReference type="Proteomes" id="UP001172101">
    <property type="component" value="Unassembled WGS sequence"/>
</dbReference>